<evidence type="ECO:0000313" key="8">
    <source>
        <dbReference type="Proteomes" id="UP000322918"/>
    </source>
</evidence>
<keyword evidence="8" id="KW-1185">Reference proteome</keyword>
<dbReference type="GO" id="GO:0003677">
    <property type="term" value="F:DNA binding"/>
    <property type="evidence" value="ECO:0007669"/>
    <property type="project" value="UniProtKB-KW"/>
</dbReference>
<dbReference type="EMBL" id="RXOC01000021">
    <property type="protein sequence ID" value="RXF67030.1"/>
    <property type="molecule type" value="Genomic_DNA"/>
</dbReference>
<keyword evidence="3" id="KW-0804">Transcription</keyword>
<feature type="domain" description="HTH marR-type" evidence="4">
    <location>
        <begin position="1"/>
        <end position="140"/>
    </location>
</feature>
<evidence type="ECO:0000256" key="2">
    <source>
        <dbReference type="ARBA" id="ARBA00023125"/>
    </source>
</evidence>
<reference evidence="5 8" key="2">
    <citation type="submission" date="2019-09" db="EMBL/GenBank/DDBJ databases">
        <title>Pararcticibacter amylolyticus gen. nov., sp. nov., isolated from a rottenly hemp rope, and reclassification of Pedobacter tournemirensis as Pararcticibacter tournemirensis comb. nov.</title>
        <authorList>
            <person name="Cai Y."/>
        </authorList>
    </citation>
    <scope>NUCLEOTIDE SEQUENCE [LARGE SCALE GENOMIC DNA]</scope>
    <source>
        <strain evidence="5 8">TF5-37.2-LB10</strain>
    </source>
</reference>
<dbReference type="Proteomes" id="UP000322918">
    <property type="component" value="Unassembled WGS sequence"/>
</dbReference>
<organism evidence="6 7">
    <name type="scientific">Arcticibacter tournemirensis</name>
    <dbReference type="NCBI Taxonomy" id="699437"/>
    <lineage>
        <taxon>Bacteria</taxon>
        <taxon>Pseudomonadati</taxon>
        <taxon>Bacteroidota</taxon>
        <taxon>Sphingobacteriia</taxon>
        <taxon>Sphingobacteriales</taxon>
        <taxon>Sphingobacteriaceae</taxon>
        <taxon>Arcticibacter</taxon>
    </lineage>
</organism>
<evidence type="ECO:0000313" key="5">
    <source>
        <dbReference type="EMBL" id="KAA8479972.1"/>
    </source>
</evidence>
<dbReference type="Gene3D" id="1.10.10.10">
    <property type="entry name" value="Winged helix-like DNA-binding domain superfamily/Winged helix DNA-binding domain"/>
    <property type="match status" value="1"/>
</dbReference>
<gene>
    <name evidence="6" type="ORF">EKH83_20725</name>
    <name evidence="5" type="ORF">F1649_16210</name>
</gene>
<reference evidence="6 7" key="1">
    <citation type="submission" date="2018-12" db="EMBL/GenBank/DDBJ databases">
        <title>The Draft Genome Sequence of the Soil Bacterium Pedobacter tournemirensis R1.</title>
        <authorList>
            <person name="He J."/>
        </authorList>
    </citation>
    <scope>NUCLEOTIDE SEQUENCE [LARGE SCALE GENOMIC DNA]</scope>
    <source>
        <strain evidence="6 7">R1</strain>
    </source>
</reference>
<dbReference type="Proteomes" id="UP000290848">
    <property type="component" value="Unassembled WGS sequence"/>
</dbReference>
<protein>
    <submittedName>
        <fullName evidence="6">MarR family transcriptional regulator</fullName>
    </submittedName>
</protein>
<accession>A0A4Q0M2E6</accession>
<dbReference type="SUPFAM" id="SSF46785">
    <property type="entry name" value="Winged helix' DNA-binding domain"/>
    <property type="match status" value="1"/>
</dbReference>
<keyword evidence="2" id="KW-0238">DNA-binding</keyword>
<dbReference type="InterPro" id="IPR036390">
    <property type="entry name" value="WH_DNA-bd_sf"/>
</dbReference>
<dbReference type="SMART" id="SM00347">
    <property type="entry name" value="HTH_MARR"/>
    <property type="match status" value="1"/>
</dbReference>
<evidence type="ECO:0000259" key="4">
    <source>
        <dbReference type="PROSITE" id="PS50995"/>
    </source>
</evidence>
<dbReference type="PRINTS" id="PR00598">
    <property type="entry name" value="HTHMARR"/>
</dbReference>
<dbReference type="InterPro" id="IPR000835">
    <property type="entry name" value="HTH_MarR-typ"/>
</dbReference>
<dbReference type="EMBL" id="VWNE01000027">
    <property type="protein sequence ID" value="KAA8479972.1"/>
    <property type="molecule type" value="Genomic_DNA"/>
</dbReference>
<dbReference type="Pfam" id="PF01047">
    <property type="entry name" value="MarR"/>
    <property type="match status" value="1"/>
</dbReference>
<evidence type="ECO:0000313" key="6">
    <source>
        <dbReference type="EMBL" id="RXF67030.1"/>
    </source>
</evidence>
<dbReference type="PANTHER" id="PTHR33164">
    <property type="entry name" value="TRANSCRIPTIONAL REGULATOR, MARR FAMILY"/>
    <property type="match status" value="1"/>
</dbReference>
<comment type="caution">
    <text evidence="6">The sequence shown here is derived from an EMBL/GenBank/DDBJ whole genome shotgun (WGS) entry which is preliminary data.</text>
</comment>
<proteinExistence type="predicted"/>
<name>A0A4Q0M2E6_9SPHI</name>
<evidence type="ECO:0000256" key="3">
    <source>
        <dbReference type="ARBA" id="ARBA00023163"/>
    </source>
</evidence>
<dbReference type="InterPro" id="IPR036388">
    <property type="entry name" value="WH-like_DNA-bd_sf"/>
</dbReference>
<dbReference type="InterPro" id="IPR039422">
    <property type="entry name" value="MarR/SlyA-like"/>
</dbReference>
<dbReference type="OrthoDB" id="996843at2"/>
<dbReference type="PROSITE" id="PS50995">
    <property type="entry name" value="HTH_MARR_2"/>
    <property type="match status" value="1"/>
</dbReference>
<evidence type="ECO:0000313" key="7">
    <source>
        <dbReference type="Proteomes" id="UP000290848"/>
    </source>
</evidence>
<dbReference type="PANTHER" id="PTHR33164:SF64">
    <property type="entry name" value="TRANSCRIPTIONAL REGULATOR SLYA"/>
    <property type="match status" value="1"/>
</dbReference>
<dbReference type="AlphaFoldDB" id="A0A4Q0M2E6"/>
<dbReference type="RefSeq" id="WP_128771382.1">
    <property type="nucleotide sequence ID" value="NZ_RXOC01000021.1"/>
</dbReference>
<evidence type="ECO:0000256" key="1">
    <source>
        <dbReference type="ARBA" id="ARBA00023015"/>
    </source>
</evidence>
<sequence>MKILEEDIYNLIIGRTTIVINRALLRNFRKHHLDITMEQWSVLAILWKKDGCSQLELGTRTFREKAATTRLLDKLEQQNIIVRIPDRNDRRIRFIHLTAKGKAMEEIANKVVEETYKQAAKEISDDDMLVCKCVLTKIYDNLNTGEKIKLPK</sequence>
<dbReference type="GO" id="GO:0003700">
    <property type="term" value="F:DNA-binding transcription factor activity"/>
    <property type="evidence" value="ECO:0007669"/>
    <property type="project" value="InterPro"/>
</dbReference>
<dbReference type="GO" id="GO:0006950">
    <property type="term" value="P:response to stress"/>
    <property type="evidence" value="ECO:0007669"/>
    <property type="project" value="TreeGrafter"/>
</dbReference>
<keyword evidence="1" id="KW-0805">Transcription regulation</keyword>